<dbReference type="STRING" id="658196.A0A397T3C0"/>
<sequence>MAISHDMVEDNKFRVELLECAKSLNLKSDDYIKELFNEIPLEYYHVQEDMKNESIIHSTKVEGGEECKDHCISKQFLFEKFIDTDDAKNVITRDSIELEEPLFPKKMRLDDNFINYKVPTIKSLTPNYNSTQIPEPFIEGDMQTYTIEDLCPLYHEAMEDEITSATSLLKEQEVDHKNEIIFIDLKLENKYFEEPLSSSKAIVCKQQDIPNSMSELISLFNEEIELILPNDGQNSVIEESGIKLPLETMNKWERVEDDTIDDSGETLSNNSNESATILNIPSSREMYELEPVLIPAKNNPLEMGRRRQTDSLMTVINHIIPENAVPTPSKQDEDEELQKDLDNMIKVETPFDQWQFIIMQPMDEICGLKFKVPLLPHPVTYISSDIPSRLSDLVISNSSKSDFQILAPFSGLKALELILHWDPIKNFVILKIEEIVDVSDTPYDDLTKIIQEENICFDSDNLLDLIDFKITNESEEIHLRSKKEKKKDKKLKQKESATGFNAPRVKSAAITTFSNLLSEMRNNHNDANYSQMKTPNYNDSSLTNFSQMKASNHDSSLINYSQMKAPNYNDNSMIIYSQMKAPNNDSSASNPNNRLLTNNSRTKAPNSNKSSNRKKKQSKPNKQNESVDIQQLLRKPTIGSFRNVGNSMPNVMSWIQEENEDDVNLPEFVNESISGQDRVTQWLSSCLKSKNVYNDIEVIDLTQNTDLPTPEKYAVDNSLVIDLTQDADLSTPEKYAVDNTQVVDLPTPEKSAVDNSSIETSPYFKNKSSVEQNHHNAIRFSNSFSATRSIDDFLILRGKLSAEKRREIEQNNVAIGKSILEQLSMPVVPHKYIVSVRMFPNRRLLTALKSKDCKVDLIERDFEYMKPFLLEEKSEVIHVEVDFIIDERTGVIFYPLNMLSQDQSVLKLVQTILRLHLKYPNLYVILETYTWNNRSTNSNMEYTISTYPFTLPILRSTSELRLILMCCNCNATIMFSLCEEMSAKLLRMIGDSCATRCDREGVTRIGNHGWKDHKQWEGRDWMTMEESLHERFLSCFTPLINPFTAQIILTATTLLQFFQMSHLERCALVGGWIDESRLKKFDEIIHEILSIDSINDTEQTFTTGGLPVIVID</sequence>
<dbReference type="InterPro" id="IPR039991">
    <property type="entry name" value="SHOC1"/>
</dbReference>
<evidence type="ECO:0000313" key="3">
    <source>
        <dbReference type="Proteomes" id="UP000265703"/>
    </source>
</evidence>
<dbReference type="EMBL" id="QKYT01000172">
    <property type="protein sequence ID" value="RIA90755.1"/>
    <property type="molecule type" value="Genomic_DNA"/>
</dbReference>
<gene>
    <name evidence="2" type="ORF">C1645_737644</name>
</gene>
<dbReference type="GO" id="GO:0016887">
    <property type="term" value="F:ATP hydrolysis activity"/>
    <property type="evidence" value="ECO:0007669"/>
    <property type="project" value="InterPro"/>
</dbReference>
<reference evidence="2 3" key="1">
    <citation type="submission" date="2018-06" db="EMBL/GenBank/DDBJ databases">
        <title>Comparative genomics reveals the genomic features of Rhizophagus irregularis, R. cerebriforme, R. diaphanum and Gigaspora rosea, and their symbiotic lifestyle signature.</title>
        <authorList>
            <person name="Morin E."/>
            <person name="San Clemente H."/>
            <person name="Chen E.C.H."/>
            <person name="De La Providencia I."/>
            <person name="Hainaut M."/>
            <person name="Kuo A."/>
            <person name="Kohler A."/>
            <person name="Murat C."/>
            <person name="Tang N."/>
            <person name="Roy S."/>
            <person name="Loubradou J."/>
            <person name="Henrissat B."/>
            <person name="Grigoriev I.V."/>
            <person name="Corradi N."/>
            <person name="Roux C."/>
            <person name="Martin F.M."/>
        </authorList>
    </citation>
    <scope>NUCLEOTIDE SEQUENCE [LARGE SCALE GENOMIC DNA]</scope>
    <source>
        <strain evidence="2 3">DAOM 227022</strain>
    </source>
</reference>
<dbReference type="PANTHER" id="PTHR35668:SF1">
    <property type="entry name" value="PROTEIN SHORTAGE IN CHIASMATA 1 ORTHOLOG"/>
    <property type="match status" value="1"/>
</dbReference>
<feature type="compositionally biased region" description="Low complexity" evidence="1">
    <location>
        <begin position="581"/>
        <end position="593"/>
    </location>
</feature>
<feature type="region of interest" description="Disordered" evidence="1">
    <location>
        <begin position="525"/>
        <end position="544"/>
    </location>
</feature>
<protein>
    <submittedName>
        <fullName evidence="2">Uncharacterized protein</fullName>
    </submittedName>
</protein>
<dbReference type="PANTHER" id="PTHR35668">
    <property type="entry name" value="PROTEIN SHORTAGE IN CHIASMATA 1 ORTHOLOG"/>
    <property type="match status" value="1"/>
</dbReference>
<organism evidence="2 3">
    <name type="scientific">Glomus cerebriforme</name>
    <dbReference type="NCBI Taxonomy" id="658196"/>
    <lineage>
        <taxon>Eukaryota</taxon>
        <taxon>Fungi</taxon>
        <taxon>Fungi incertae sedis</taxon>
        <taxon>Mucoromycota</taxon>
        <taxon>Glomeromycotina</taxon>
        <taxon>Glomeromycetes</taxon>
        <taxon>Glomerales</taxon>
        <taxon>Glomeraceae</taxon>
        <taxon>Glomus</taxon>
    </lineage>
</organism>
<dbReference type="GO" id="GO:0000794">
    <property type="term" value="C:condensed nuclear chromosome"/>
    <property type="evidence" value="ECO:0007669"/>
    <property type="project" value="InterPro"/>
</dbReference>
<dbReference type="Proteomes" id="UP000265703">
    <property type="component" value="Unassembled WGS sequence"/>
</dbReference>
<proteinExistence type="predicted"/>
<dbReference type="OrthoDB" id="2422840at2759"/>
<name>A0A397T3C0_9GLOM</name>
<keyword evidence="3" id="KW-1185">Reference proteome</keyword>
<evidence type="ECO:0000313" key="2">
    <source>
        <dbReference type="EMBL" id="RIA90755.1"/>
    </source>
</evidence>
<comment type="caution">
    <text evidence="2">The sequence shown here is derived from an EMBL/GenBank/DDBJ whole genome shotgun (WGS) entry which is preliminary data.</text>
</comment>
<feature type="region of interest" description="Disordered" evidence="1">
    <location>
        <begin position="581"/>
        <end position="642"/>
    </location>
</feature>
<dbReference type="GO" id="GO:0003697">
    <property type="term" value="F:single-stranded DNA binding"/>
    <property type="evidence" value="ECO:0007669"/>
    <property type="project" value="TreeGrafter"/>
</dbReference>
<dbReference type="AlphaFoldDB" id="A0A397T3C0"/>
<evidence type="ECO:0000256" key="1">
    <source>
        <dbReference type="SAM" id="MobiDB-lite"/>
    </source>
</evidence>
<dbReference type="GO" id="GO:0000712">
    <property type="term" value="P:resolution of meiotic recombination intermediates"/>
    <property type="evidence" value="ECO:0007669"/>
    <property type="project" value="InterPro"/>
</dbReference>
<accession>A0A397T3C0</accession>